<accession>A0A8H3EJH1</accession>
<name>A0A8H3EJH1_9LECA</name>
<dbReference type="OrthoDB" id="10267127at2759"/>
<keyword evidence="3" id="KW-1185">Reference proteome</keyword>
<organism evidence="2 3">
    <name type="scientific">Gomphillus americanus</name>
    <dbReference type="NCBI Taxonomy" id="1940652"/>
    <lineage>
        <taxon>Eukaryota</taxon>
        <taxon>Fungi</taxon>
        <taxon>Dikarya</taxon>
        <taxon>Ascomycota</taxon>
        <taxon>Pezizomycotina</taxon>
        <taxon>Lecanoromycetes</taxon>
        <taxon>OSLEUM clade</taxon>
        <taxon>Ostropomycetidae</taxon>
        <taxon>Ostropales</taxon>
        <taxon>Graphidaceae</taxon>
        <taxon>Gomphilloideae</taxon>
        <taxon>Gomphillus</taxon>
    </lineage>
</organism>
<dbReference type="EMBL" id="CAJPDQ010000002">
    <property type="protein sequence ID" value="CAF9905177.1"/>
    <property type="molecule type" value="Genomic_DNA"/>
</dbReference>
<dbReference type="Gene3D" id="3.60.21.10">
    <property type="match status" value="1"/>
</dbReference>
<comment type="caution">
    <text evidence="2">The sequence shown here is derived from an EMBL/GenBank/DDBJ whole genome shotgun (WGS) entry which is preliminary data.</text>
</comment>
<dbReference type="InterPro" id="IPR029052">
    <property type="entry name" value="Metallo-depent_PP-like"/>
</dbReference>
<proteinExistence type="predicted"/>
<feature type="region of interest" description="Disordered" evidence="1">
    <location>
        <begin position="98"/>
        <end position="176"/>
    </location>
</feature>
<sequence length="298" mass="31246">MGNGNTSVVHAGLIPGLPLERQDPNTIMTIRSIDLRNQVPSPHHAPDPTIGPPPRPRSRRIKPDYTNYDDKGRLAVLPWGPVWDSFQDLIPTLLEEGLRREHNPPPPPPPPPQSTSRRGRRTNNNNSKPPKRGTTKLNPYKDLAQTSVIHGHSGSQRSEQQTEQRSEQQGLRKGVQQGVTEGKWHIGLGGGCFESSGGGSGSGSNGGGSGGGGGVLAALVLDESGFLSKLGRRRVKRSIVSVPCGGSGSGSGSENGSGSGSENGSENGSGGGSGRKRRIVVVDDDDDKGDIVVHGPAE</sequence>
<feature type="compositionally biased region" description="Gly residues" evidence="1">
    <location>
        <begin position="245"/>
        <end position="273"/>
    </location>
</feature>
<evidence type="ECO:0000256" key="1">
    <source>
        <dbReference type="SAM" id="MobiDB-lite"/>
    </source>
</evidence>
<gene>
    <name evidence="2" type="ORF">GOMPHAMPRED_003066</name>
</gene>
<dbReference type="Proteomes" id="UP000664169">
    <property type="component" value="Unassembled WGS sequence"/>
</dbReference>
<evidence type="ECO:0000313" key="3">
    <source>
        <dbReference type="Proteomes" id="UP000664169"/>
    </source>
</evidence>
<evidence type="ECO:0000313" key="2">
    <source>
        <dbReference type="EMBL" id="CAF9905177.1"/>
    </source>
</evidence>
<feature type="compositionally biased region" description="Pro residues" evidence="1">
    <location>
        <begin position="104"/>
        <end position="113"/>
    </location>
</feature>
<feature type="region of interest" description="Disordered" evidence="1">
    <location>
        <begin position="238"/>
        <end position="298"/>
    </location>
</feature>
<feature type="region of interest" description="Disordered" evidence="1">
    <location>
        <begin position="37"/>
        <end position="69"/>
    </location>
</feature>
<reference evidence="2" key="1">
    <citation type="submission" date="2021-03" db="EMBL/GenBank/DDBJ databases">
        <authorList>
            <person name="Tagirdzhanova G."/>
        </authorList>
    </citation>
    <scope>NUCLEOTIDE SEQUENCE</scope>
</reference>
<protein>
    <submittedName>
        <fullName evidence="2">Uncharacterized protein</fullName>
    </submittedName>
</protein>
<dbReference type="AlphaFoldDB" id="A0A8H3EJH1"/>